<sequence>MAIMVYQDLEQVAHFGADRHPEPLAPFSPDPNGVGADIIDTQTSKFACPHPRVES</sequence>
<dbReference type="EMBL" id="BARW01018820">
    <property type="protein sequence ID" value="GAJ02166.1"/>
    <property type="molecule type" value="Genomic_DNA"/>
</dbReference>
<reference evidence="1" key="1">
    <citation type="journal article" date="2014" name="Front. Microbiol.">
        <title>High frequency of phylogenetically diverse reductive dehalogenase-homologous genes in deep subseafloor sedimentary metagenomes.</title>
        <authorList>
            <person name="Kawai M."/>
            <person name="Futagami T."/>
            <person name="Toyoda A."/>
            <person name="Takaki Y."/>
            <person name="Nishi S."/>
            <person name="Hori S."/>
            <person name="Arai W."/>
            <person name="Tsubouchi T."/>
            <person name="Morono Y."/>
            <person name="Uchiyama I."/>
            <person name="Ito T."/>
            <person name="Fujiyama A."/>
            <person name="Inagaki F."/>
            <person name="Takami H."/>
        </authorList>
    </citation>
    <scope>NUCLEOTIDE SEQUENCE</scope>
    <source>
        <strain evidence="1">Expedition CK06-06</strain>
    </source>
</reference>
<accession>X1UQK7</accession>
<name>X1UQK7_9ZZZZ</name>
<organism evidence="1">
    <name type="scientific">marine sediment metagenome</name>
    <dbReference type="NCBI Taxonomy" id="412755"/>
    <lineage>
        <taxon>unclassified sequences</taxon>
        <taxon>metagenomes</taxon>
        <taxon>ecological metagenomes</taxon>
    </lineage>
</organism>
<dbReference type="AlphaFoldDB" id="X1UQK7"/>
<evidence type="ECO:0000313" key="1">
    <source>
        <dbReference type="EMBL" id="GAJ02166.1"/>
    </source>
</evidence>
<gene>
    <name evidence="1" type="ORF">S12H4_32135</name>
</gene>
<comment type="caution">
    <text evidence="1">The sequence shown here is derived from an EMBL/GenBank/DDBJ whole genome shotgun (WGS) entry which is preliminary data.</text>
</comment>
<proteinExistence type="predicted"/>
<protein>
    <submittedName>
        <fullName evidence="1">Uncharacterized protein</fullName>
    </submittedName>
</protein>